<keyword evidence="5" id="KW-0812">Transmembrane</keyword>
<evidence type="ECO:0000256" key="2">
    <source>
        <dbReference type="ARBA" id="ARBA00022737"/>
    </source>
</evidence>
<dbReference type="InterPro" id="IPR017560">
    <property type="entry name" value="Cyt_c_biogenesis_CcmI"/>
</dbReference>
<keyword evidence="4" id="KW-0802">TPR repeat</keyword>
<comment type="caution">
    <text evidence="8">The sequence shown here is derived from an EMBL/GenBank/DDBJ whole genome shotgun (WGS) entry which is preliminary data.</text>
</comment>
<dbReference type="Gene3D" id="1.25.40.10">
    <property type="entry name" value="Tetratricopeptide repeat domain"/>
    <property type="match status" value="1"/>
</dbReference>
<feature type="domain" description="Cytochrome c-type biogenesis protein H TPR" evidence="7">
    <location>
        <begin position="137"/>
        <end position="268"/>
    </location>
</feature>
<dbReference type="InterPro" id="IPR056413">
    <property type="entry name" value="TPR_CcmH_CycH"/>
</dbReference>
<name>A0ABP7M7T2_9GAMM</name>
<evidence type="ECO:0000256" key="4">
    <source>
        <dbReference type="ARBA" id="ARBA00022803"/>
    </source>
</evidence>
<dbReference type="Pfam" id="PF23892">
    <property type="entry name" value="Ig_CycH"/>
    <property type="match status" value="1"/>
</dbReference>
<organism evidence="8 9">
    <name type="scientific">Litoribacillus peritrichatus</name>
    <dbReference type="NCBI Taxonomy" id="718191"/>
    <lineage>
        <taxon>Bacteria</taxon>
        <taxon>Pseudomonadati</taxon>
        <taxon>Pseudomonadota</taxon>
        <taxon>Gammaproteobacteria</taxon>
        <taxon>Oceanospirillales</taxon>
        <taxon>Oceanospirillaceae</taxon>
        <taxon>Litoribacillus</taxon>
    </lineage>
</organism>
<evidence type="ECO:0000313" key="9">
    <source>
        <dbReference type="Proteomes" id="UP001501565"/>
    </source>
</evidence>
<dbReference type="InterPro" id="IPR051263">
    <property type="entry name" value="C-type_cytochrome_biogenesis"/>
</dbReference>
<keyword evidence="5" id="KW-1133">Transmembrane helix</keyword>
<feature type="domain" description="Cytochrome c-type biogenesis protein H Ig-like" evidence="6">
    <location>
        <begin position="315"/>
        <end position="415"/>
    </location>
</feature>
<dbReference type="Proteomes" id="UP001501565">
    <property type="component" value="Unassembled WGS sequence"/>
</dbReference>
<dbReference type="PANTHER" id="PTHR47870">
    <property type="entry name" value="CYTOCHROME C-TYPE BIOGENESIS PROTEIN CCMH"/>
    <property type="match status" value="1"/>
</dbReference>
<accession>A0ABP7M7T2</accession>
<keyword evidence="9" id="KW-1185">Reference proteome</keyword>
<sequence length="424" mass="45912">MTLLWLVIALMTAVMLLLFLMPLRMAKSFEVEPHVKDQSVLNTQVFKEHVNQLEQDLAEGLFDQASFDEQKRELEDRYLLDMQSVGSESAASANHSVSSKSFVVLAAIGLICSVGALATYNKMGVSPDSLEMAESLKQVSDLSEEELLVRLEQQLEENPDRLDGQLLLARTYLTLGRTADAIKPLRVAVELSKGKPGEAMVLANLAQAVYFSDPSTITQEAEDLIAQALTLDPQEPTALGLAGIFAFEKEDYQTAIDQWQKILGMVEDGPNAESLRQGIANARKRLEEKTGVSSAPAEAQVSDAVAAEVSDFSGLTVAVGVTDDVRSQFAEQTKVFVYARHVNGPRMPLSIQTTSLSELPLQLTLDDSTSMAGMAKLSDAEQVEVVARISITGTAMPSEGDVEVVSKPVVVAESAKPIVLELTQ</sequence>
<gene>
    <name evidence="8" type="primary">ccmI</name>
    <name evidence="8" type="ORF">GCM10022277_06550</name>
</gene>
<keyword evidence="2" id="KW-0677">Repeat</keyword>
<feature type="transmembrane region" description="Helical" evidence="5">
    <location>
        <begin position="102"/>
        <end position="120"/>
    </location>
</feature>
<keyword evidence="5" id="KW-0472">Membrane</keyword>
<comment type="subcellular location">
    <subcellularLocation>
        <location evidence="1">Cell envelope</location>
    </subcellularLocation>
</comment>
<evidence type="ECO:0000313" key="8">
    <source>
        <dbReference type="EMBL" id="GAA3914754.1"/>
    </source>
</evidence>
<evidence type="ECO:0000256" key="5">
    <source>
        <dbReference type="SAM" id="Phobius"/>
    </source>
</evidence>
<evidence type="ECO:0000256" key="3">
    <source>
        <dbReference type="ARBA" id="ARBA00022748"/>
    </source>
</evidence>
<keyword evidence="3" id="KW-0201">Cytochrome c-type biogenesis</keyword>
<dbReference type="InterPro" id="IPR056412">
    <property type="entry name" value="Ig_CycH"/>
</dbReference>
<evidence type="ECO:0000259" key="6">
    <source>
        <dbReference type="Pfam" id="PF23892"/>
    </source>
</evidence>
<evidence type="ECO:0000259" key="7">
    <source>
        <dbReference type="Pfam" id="PF23914"/>
    </source>
</evidence>
<protein>
    <submittedName>
        <fullName evidence="8">C-type cytochrome biogenesis protein CcmI</fullName>
    </submittedName>
</protein>
<dbReference type="Pfam" id="PF23914">
    <property type="entry name" value="TPR_CcmH_CycH"/>
    <property type="match status" value="1"/>
</dbReference>
<dbReference type="SUPFAM" id="SSF48452">
    <property type="entry name" value="TPR-like"/>
    <property type="match status" value="1"/>
</dbReference>
<reference evidence="9" key="1">
    <citation type="journal article" date="2019" name="Int. J. Syst. Evol. Microbiol.">
        <title>The Global Catalogue of Microorganisms (GCM) 10K type strain sequencing project: providing services to taxonomists for standard genome sequencing and annotation.</title>
        <authorList>
            <consortium name="The Broad Institute Genomics Platform"/>
            <consortium name="The Broad Institute Genome Sequencing Center for Infectious Disease"/>
            <person name="Wu L."/>
            <person name="Ma J."/>
        </authorList>
    </citation>
    <scope>NUCLEOTIDE SEQUENCE [LARGE SCALE GENOMIC DNA]</scope>
    <source>
        <strain evidence="9">JCM 17551</strain>
    </source>
</reference>
<dbReference type="NCBIfam" id="TIGR03142">
    <property type="entry name" value="cytochro_ccmI"/>
    <property type="match status" value="1"/>
</dbReference>
<evidence type="ECO:0000256" key="1">
    <source>
        <dbReference type="ARBA" id="ARBA00004196"/>
    </source>
</evidence>
<proteinExistence type="predicted"/>
<dbReference type="InterPro" id="IPR011990">
    <property type="entry name" value="TPR-like_helical_dom_sf"/>
</dbReference>
<dbReference type="EMBL" id="BAABBN010000004">
    <property type="protein sequence ID" value="GAA3914754.1"/>
    <property type="molecule type" value="Genomic_DNA"/>
</dbReference>
<dbReference type="RefSeq" id="WP_344795452.1">
    <property type="nucleotide sequence ID" value="NZ_BAABBN010000004.1"/>
</dbReference>
<dbReference type="PANTHER" id="PTHR47870:SF4">
    <property type="entry name" value="CYTOCHROME C-TYPE BIOGENESIS PROTEIN CYCH"/>
    <property type="match status" value="1"/>
</dbReference>